<dbReference type="GO" id="GO:0019288">
    <property type="term" value="P:isopentenyl diphosphate biosynthetic process, methylerythritol 4-phosphate pathway"/>
    <property type="evidence" value="ECO:0007669"/>
    <property type="project" value="UniProtKB-UniRule"/>
</dbReference>
<comment type="function">
    <text evidence="3">Catalyzes the formation of 4-diphosphocytidyl-2-C-methyl-D-erythritol from CTP and 2-C-methyl-D-erythritol 4-phosphate (MEP).</text>
</comment>
<dbReference type="InterPro" id="IPR034683">
    <property type="entry name" value="IspD/TarI"/>
</dbReference>
<dbReference type="UniPathway" id="UPA00056">
    <property type="reaction ID" value="UER00093"/>
</dbReference>
<accession>A0A844G0V0</accession>
<organism evidence="5 6">
    <name type="scientific">Victivallis lenta</name>
    <dbReference type="NCBI Taxonomy" id="2606640"/>
    <lineage>
        <taxon>Bacteria</taxon>
        <taxon>Pseudomonadati</taxon>
        <taxon>Lentisphaerota</taxon>
        <taxon>Lentisphaeria</taxon>
        <taxon>Victivallales</taxon>
        <taxon>Victivallaceae</taxon>
        <taxon>Victivallis</taxon>
    </lineage>
</organism>
<comment type="catalytic activity">
    <reaction evidence="3">
        <text>2-C-methyl-D-erythritol 4-phosphate + CTP + H(+) = 4-CDP-2-C-methyl-D-erythritol + diphosphate</text>
        <dbReference type="Rhea" id="RHEA:13429"/>
        <dbReference type="ChEBI" id="CHEBI:15378"/>
        <dbReference type="ChEBI" id="CHEBI:33019"/>
        <dbReference type="ChEBI" id="CHEBI:37563"/>
        <dbReference type="ChEBI" id="CHEBI:57823"/>
        <dbReference type="ChEBI" id="CHEBI:58262"/>
        <dbReference type="EC" id="2.7.7.60"/>
    </reaction>
</comment>
<name>A0A844G0V0_9BACT</name>
<evidence type="ECO:0000256" key="1">
    <source>
        <dbReference type="ARBA" id="ARBA00022679"/>
    </source>
</evidence>
<keyword evidence="1 3" id="KW-0808">Transferase</keyword>
<feature type="region of interest" description="Disordered" evidence="4">
    <location>
        <begin position="149"/>
        <end position="168"/>
    </location>
</feature>
<dbReference type="EMBL" id="VUNS01000008">
    <property type="protein sequence ID" value="MST97227.1"/>
    <property type="molecule type" value="Genomic_DNA"/>
</dbReference>
<dbReference type="InterPro" id="IPR001228">
    <property type="entry name" value="IspD"/>
</dbReference>
<evidence type="ECO:0000313" key="6">
    <source>
        <dbReference type="Proteomes" id="UP000435649"/>
    </source>
</evidence>
<proteinExistence type="inferred from homology"/>
<dbReference type="GO" id="GO:0050518">
    <property type="term" value="F:2-C-methyl-D-erythritol 4-phosphate cytidylyltransferase activity"/>
    <property type="evidence" value="ECO:0007669"/>
    <property type="project" value="UniProtKB-UniRule"/>
</dbReference>
<dbReference type="EC" id="2.7.7.60" evidence="3"/>
<protein>
    <recommendedName>
        <fullName evidence="3">2-C-methyl-D-erythritol 4-phosphate cytidylyltransferase</fullName>
        <ecNumber evidence="3">2.7.7.60</ecNumber>
    </recommendedName>
    <alternativeName>
        <fullName evidence="3">4-diphosphocytidyl-2C-methyl-D-erythritol synthase</fullName>
    </alternativeName>
    <alternativeName>
        <fullName evidence="3">MEP cytidylyltransferase</fullName>
        <shortName evidence="3">MCT</shortName>
    </alternativeName>
</protein>
<dbReference type="Gene3D" id="3.90.550.10">
    <property type="entry name" value="Spore Coat Polysaccharide Biosynthesis Protein SpsA, Chain A"/>
    <property type="match status" value="1"/>
</dbReference>
<feature type="site" description="Transition state stabilizer" evidence="3">
    <location>
        <position position="39"/>
    </location>
</feature>
<dbReference type="InterPro" id="IPR029044">
    <property type="entry name" value="Nucleotide-diphossugar_trans"/>
</dbReference>
<dbReference type="SUPFAM" id="SSF53448">
    <property type="entry name" value="Nucleotide-diphospho-sugar transferases"/>
    <property type="match status" value="1"/>
</dbReference>
<sequence length="249" mass="26554">MRFTANARICRPGRSAELCADCCMDDLAVVIVAGGSARRFGGNKLLLELDGLPLFLHCVRRFLPAAAPGCLVVVHPRGGGDEFRLAAERFLPDAPIVWTAGGAFRCASVQAGLAAIPLREGIVAIHDAARPLASVSLLETLAEEARRSGGAIPGKPVTDTLKRSDGGGMIAGTVSREGLWRVETPQVFDLSRLRAAYAANPEVDFTDDAGVMEAAGFPCRVVHNPEENIKVTYPGDMALLNRHFPGRRQ</sequence>
<dbReference type="CDD" id="cd02516">
    <property type="entry name" value="CDP-ME_synthetase"/>
    <property type="match status" value="1"/>
</dbReference>
<dbReference type="Proteomes" id="UP000435649">
    <property type="component" value="Unassembled WGS sequence"/>
</dbReference>
<comment type="similarity">
    <text evidence="3">Belongs to the IspD/TarI cytidylyltransferase family. IspD subfamily.</text>
</comment>
<keyword evidence="2 3" id="KW-0548">Nucleotidyltransferase</keyword>
<evidence type="ECO:0000256" key="4">
    <source>
        <dbReference type="SAM" id="MobiDB-lite"/>
    </source>
</evidence>
<gene>
    <name evidence="3" type="primary">ispD</name>
    <name evidence="5" type="ORF">FYJ85_09245</name>
</gene>
<evidence type="ECO:0000256" key="3">
    <source>
        <dbReference type="HAMAP-Rule" id="MF_00108"/>
    </source>
</evidence>
<dbReference type="PANTHER" id="PTHR32125:SF4">
    <property type="entry name" value="2-C-METHYL-D-ERYTHRITOL 4-PHOSPHATE CYTIDYLYLTRANSFERASE, CHLOROPLASTIC"/>
    <property type="match status" value="1"/>
</dbReference>
<dbReference type="AlphaFoldDB" id="A0A844G0V0"/>
<dbReference type="InterPro" id="IPR050088">
    <property type="entry name" value="IspD/TarI_cytidylyltransf_bact"/>
</dbReference>
<keyword evidence="6" id="KW-1185">Reference proteome</keyword>
<dbReference type="PANTHER" id="PTHR32125">
    <property type="entry name" value="2-C-METHYL-D-ERYTHRITOL 4-PHOSPHATE CYTIDYLYLTRANSFERASE, CHLOROPLASTIC"/>
    <property type="match status" value="1"/>
</dbReference>
<feature type="site" description="Positions MEP for the nucleophilic attack" evidence="3">
    <location>
        <position position="176"/>
    </location>
</feature>
<comment type="caution">
    <text evidence="5">The sequence shown here is derived from an EMBL/GenBank/DDBJ whole genome shotgun (WGS) entry which is preliminary data.</text>
</comment>
<evidence type="ECO:0000313" key="5">
    <source>
        <dbReference type="EMBL" id="MST97227.1"/>
    </source>
</evidence>
<evidence type="ECO:0000256" key="2">
    <source>
        <dbReference type="ARBA" id="ARBA00022695"/>
    </source>
</evidence>
<comment type="pathway">
    <text evidence="3">Isoprenoid biosynthesis; isopentenyl diphosphate biosynthesis via DXP pathway; isopentenyl diphosphate from 1-deoxy-D-xylulose 5-phosphate: step 2/6.</text>
</comment>
<reference evidence="5 6" key="1">
    <citation type="submission" date="2019-08" db="EMBL/GenBank/DDBJ databases">
        <title>In-depth cultivation of the pig gut microbiome towards novel bacterial diversity and tailored functional studies.</title>
        <authorList>
            <person name="Wylensek D."/>
            <person name="Hitch T.C.A."/>
            <person name="Clavel T."/>
        </authorList>
    </citation>
    <scope>NUCLEOTIDE SEQUENCE [LARGE SCALE GENOMIC DNA]</scope>
    <source>
        <strain evidence="5 6">BBE-744-WT-12</strain>
    </source>
</reference>
<dbReference type="HAMAP" id="MF_00108">
    <property type="entry name" value="IspD"/>
    <property type="match status" value="1"/>
</dbReference>
<feature type="site" description="Positions MEP for the nucleophilic attack" evidence="3">
    <location>
        <position position="230"/>
    </location>
</feature>
<feature type="site" description="Transition state stabilizer" evidence="3">
    <location>
        <position position="44"/>
    </location>
</feature>
<dbReference type="Pfam" id="PF01128">
    <property type="entry name" value="IspD"/>
    <property type="match status" value="1"/>
</dbReference>
<keyword evidence="3" id="KW-0414">Isoprene biosynthesis</keyword>